<dbReference type="RefSeq" id="WP_345375586.1">
    <property type="nucleotide sequence ID" value="NZ_BAABLM010000003.1"/>
</dbReference>
<dbReference type="SUPFAM" id="SSF160904">
    <property type="entry name" value="Jann2411-like"/>
    <property type="match status" value="1"/>
</dbReference>
<reference evidence="4" key="1">
    <citation type="journal article" date="2019" name="Int. J. Syst. Evol. Microbiol.">
        <title>The Global Catalogue of Microorganisms (GCM) 10K type strain sequencing project: providing services to taxonomists for standard genome sequencing and annotation.</title>
        <authorList>
            <consortium name="The Broad Institute Genomics Platform"/>
            <consortium name="The Broad Institute Genome Sequencing Center for Infectious Disease"/>
            <person name="Wu L."/>
            <person name="Ma J."/>
        </authorList>
    </citation>
    <scope>NUCLEOTIDE SEQUENCE [LARGE SCALE GENOMIC DNA]</scope>
    <source>
        <strain evidence="4">JCM 18956</strain>
    </source>
</reference>
<dbReference type="EMBL" id="BAABLM010000003">
    <property type="protein sequence ID" value="GAA4674549.1"/>
    <property type="molecule type" value="Genomic_DNA"/>
</dbReference>
<protein>
    <recommendedName>
        <fullName evidence="2">Zinc finger CGNR domain-containing protein</fullName>
    </recommendedName>
</protein>
<evidence type="ECO:0000259" key="2">
    <source>
        <dbReference type="Pfam" id="PF11706"/>
    </source>
</evidence>
<organism evidence="3 4">
    <name type="scientific">Frondihabitans cladoniiphilus</name>
    <dbReference type="NCBI Taxonomy" id="715785"/>
    <lineage>
        <taxon>Bacteria</taxon>
        <taxon>Bacillati</taxon>
        <taxon>Actinomycetota</taxon>
        <taxon>Actinomycetes</taxon>
        <taxon>Micrococcales</taxon>
        <taxon>Microbacteriaceae</taxon>
        <taxon>Frondihabitans</taxon>
    </lineage>
</organism>
<dbReference type="InterPro" id="IPR023286">
    <property type="entry name" value="ABATE_dom_sf"/>
</dbReference>
<feature type="compositionally biased region" description="Low complexity" evidence="1">
    <location>
        <begin position="55"/>
        <end position="68"/>
    </location>
</feature>
<evidence type="ECO:0000313" key="3">
    <source>
        <dbReference type="EMBL" id="GAA4674549.1"/>
    </source>
</evidence>
<keyword evidence="4" id="KW-1185">Reference proteome</keyword>
<dbReference type="PANTHER" id="PTHR35525:SF3">
    <property type="entry name" value="BLL6575 PROTEIN"/>
    <property type="match status" value="1"/>
</dbReference>
<comment type="caution">
    <text evidence="3">The sequence shown here is derived from an EMBL/GenBank/DDBJ whole genome shotgun (WGS) entry which is preliminary data.</text>
</comment>
<dbReference type="Pfam" id="PF11706">
    <property type="entry name" value="zf-CGNR"/>
    <property type="match status" value="1"/>
</dbReference>
<dbReference type="PANTHER" id="PTHR35525">
    <property type="entry name" value="BLL6575 PROTEIN"/>
    <property type="match status" value="1"/>
</dbReference>
<dbReference type="InterPro" id="IPR010852">
    <property type="entry name" value="ABATE"/>
</dbReference>
<evidence type="ECO:0000313" key="4">
    <source>
        <dbReference type="Proteomes" id="UP001501295"/>
    </source>
</evidence>
<name>A0ABP8VX20_9MICO</name>
<feature type="region of interest" description="Disordered" evidence="1">
    <location>
        <begin position="42"/>
        <end position="68"/>
    </location>
</feature>
<sequence length="248" mass="25496">MPAETKTGQWFTSDAGVRWFFDAGSVGLDFAYLGGFTAAPTSTPSTDVPGPGPGPASTAAPFGPASGLPASGLPGSGWDGLLLPADLDGWLRERFDGLAAETSERELVDARSLRDAIARLALAAADGHVPATEGVGADDIDTLNLFAALPDVPPSLAGGRRQAGAGRLRITQALSSIARDAVALFAETGFAGAADSRLRRCAADDCRLVFVDESRAGTRRWCSMQKCGNRAKVRAHRARAAAAASASA</sequence>
<dbReference type="Gene3D" id="1.10.3300.10">
    <property type="entry name" value="Jann2411-like domain"/>
    <property type="match status" value="1"/>
</dbReference>
<proteinExistence type="predicted"/>
<gene>
    <name evidence="3" type="ORF">GCM10025780_18790</name>
</gene>
<accession>A0ABP8VX20</accession>
<dbReference type="Pfam" id="PF07336">
    <property type="entry name" value="ABATE"/>
    <property type="match status" value="1"/>
</dbReference>
<dbReference type="InterPro" id="IPR021005">
    <property type="entry name" value="Znf_CGNR"/>
</dbReference>
<evidence type="ECO:0000256" key="1">
    <source>
        <dbReference type="SAM" id="MobiDB-lite"/>
    </source>
</evidence>
<dbReference type="Proteomes" id="UP001501295">
    <property type="component" value="Unassembled WGS sequence"/>
</dbReference>
<feature type="domain" description="Zinc finger CGNR" evidence="2">
    <location>
        <begin position="197"/>
        <end position="239"/>
    </location>
</feature>